<reference evidence="2" key="1">
    <citation type="submission" date="2023-08" db="EMBL/GenBank/DDBJ databases">
        <title>Black Yeasts Isolated from many extreme environments.</title>
        <authorList>
            <person name="Coleine C."/>
            <person name="Stajich J.E."/>
            <person name="Selbmann L."/>
        </authorList>
    </citation>
    <scope>NUCLEOTIDE SEQUENCE</scope>
    <source>
        <strain evidence="2">CCFEE 5401</strain>
    </source>
</reference>
<proteinExistence type="predicted"/>
<comment type="caution">
    <text evidence="2">The sequence shown here is derived from an EMBL/GenBank/DDBJ whole genome shotgun (WGS) entry which is preliminary data.</text>
</comment>
<evidence type="ECO:0000256" key="1">
    <source>
        <dbReference type="SAM" id="MobiDB-lite"/>
    </source>
</evidence>
<protein>
    <submittedName>
        <fullName evidence="2">Uncharacterized protein</fullName>
    </submittedName>
</protein>
<sequence length="160" mass="17557">MEGQQRSSGSVGQQAPKQVVTSNQQQLEELEAKLRATEHRLSQVSRGNSPARQAHLGAHRVNEHPDPTPSQTSAQPSSSPLAARPIYSADRPPTAPTDDNRPQQSERPQNDRVDTQAMMQGMPGAMPQTPRQYSNSGDYVMVDRNADQAERTQGYGQSVR</sequence>
<name>A0AAN7YRC7_9PEZI</name>
<feature type="compositionally biased region" description="Low complexity" evidence="1">
    <location>
        <begin position="1"/>
        <end position="14"/>
    </location>
</feature>
<evidence type="ECO:0000313" key="2">
    <source>
        <dbReference type="EMBL" id="KAK5112115.1"/>
    </source>
</evidence>
<dbReference type="AlphaFoldDB" id="A0AAN7YRC7"/>
<accession>A0AAN7YRC7</accession>
<feature type="compositionally biased region" description="Basic and acidic residues" evidence="1">
    <location>
        <begin position="30"/>
        <end position="41"/>
    </location>
</feature>
<feature type="compositionally biased region" description="Polar residues" evidence="1">
    <location>
        <begin position="15"/>
        <end position="27"/>
    </location>
</feature>
<evidence type="ECO:0000313" key="3">
    <source>
        <dbReference type="Proteomes" id="UP001310890"/>
    </source>
</evidence>
<feature type="compositionally biased region" description="Polar residues" evidence="1">
    <location>
        <begin position="42"/>
        <end position="51"/>
    </location>
</feature>
<feature type="region of interest" description="Disordered" evidence="1">
    <location>
        <begin position="1"/>
        <end position="160"/>
    </location>
</feature>
<feature type="compositionally biased region" description="Low complexity" evidence="1">
    <location>
        <begin position="69"/>
        <end position="80"/>
    </location>
</feature>
<dbReference type="EMBL" id="JAVRRL010000033">
    <property type="protein sequence ID" value="KAK5112115.1"/>
    <property type="molecule type" value="Genomic_DNA"/>
</dbReference>
<gene>
    <name evidence="2" type="ORF">LTR62_004458</name>
</gene>
<dbReference type="Proteomes" id="UP001310890">
    <property type="component" value="Unassembled WGS sequence"/>
</dbReference>
<organism evidence="2 3">
    <name type="scientific">Meristemomyces frigidus</name>
    <dbReference type="NCBI Taxonomy" id="1508187"/>
    <lineage>
        <taxon>Eukaryota</taxon>
        <taxon>Fungi</taxon>
        <taxon>Dikarya</taxon>
        <taxon>Ascomycota</taxon>
        <taxon>Pezizomycotina</taxon>
        <taxon>Dothideomycetes</taxon>
        <taxon>Dothideomycetidae</taxon>
        <taxon>Mycosphaerellales</taxon>
        <taxon>Teratosphaeriaceae</taxon>
        <taxon>Meristemomyces</taxon>
    </lineage>
</organism>